<dbReference type="InterPro" id="IPR012674">
    <property type="entry name" value="Calycin"/>
</dbReference>
<feature type="chain" id="PRO_5003981038" evidence="1">
    <location>
        <begin position="18"/>
        <end position="199"/>
    </location>
</feature>
<dbReference type="EMBL" id="GACK01010853">
    <property type="protein sequence ID" value="JAA54181.1"/>
    <property type="molecule type" value="mRNA"/>
</dbReference>
<feature type="signal peptide" evidence="1">
    <location>
        <begin position="1"/>
        <end position="17"/>
    </location>
</feature>
<proteinExistence type="evidence at transcript level"/>
<evidence type="ECO:0000256" key="1">
    <source>
        <dbReference type="SAM" id="SignalP"/>
    </source>
</evidence>
<evidence type="ECO:0000313" key="2">
    <source>
        <dbReference type="EMBL" id="JAA54181.1"/>
    </source>
</evidence>
<dbReference type="Gene3D" id="2.40.128.20">
    <property type="match status" value="1"/>
</dbReference>
<organism evidence="2">
    <name type="scientific">Rhipicephalus pulchellus</name>
    <name type="common">Yellow backed tick</name>
    <name type="synonym">Dermacentor pulchellus</name>
    <dbReference type="NCBI Taxonomy" id="72859"/>
    <lineage>
        <taxon>Eukaryota</taxon>
        <taxon>Metazoa</taxon>
        <taxon>Ecdysozoa</taxon>
        <taxon>Arthropoda</taxon>
        <taxon>Chelicerata</taxon>
        <taxon>Arachnida</taxon>
        <taxon>Acari</taxon>
        <taxon>Parasitiformes</taxon>
        <taxon>Ixodida</taxon>
        <taxon>Ixodoidea</taxon>
        <taxon>Ixodidae</taxon>
        <taxon>Rhipicephalinae</taxon>
        <taxon>Rhipicephalus</taxon>
        <taxon>Rhipicephalus</taxon>
    </lineage>
</organism>
<accession>L7LQE5</accession>
<sequence length="199" mass="22991">MVQTLVFKLILYAGCLSVLDGNCWSCKKASYSIKEFFSTREPIWTYTTSGNTNLRCLVDQVNVMEQKLVTFTRSCYNKGYKVSRLFYGFFDKHRKKHMDVKPQGKGINFQEDLIFMSDDKSCAVILVTTKVCAKRFTYDLRVRNSHIRHSPHPKCLHVYEKFERHGIVVYDPSCQGILAKVANSKVYEPQQDRCGSGMN</sequence>
<protein>
    <submittedName>
        <fullName evidence="2">Putative group i salivary lipocalin</fullName>
    </submittedName>
</protein>
<keyword evidence="1" id="KW-0732">Signal</keyword>
<reference evidence="2" key="1">
    <citation type="submission" date="2012-11" db="EMBL/GenBank/DDBJ databases">
        <authorList>
            <person name="Lucero-Rivera Y.E."/>
            <person name="Tovar-Ramirez D."/>
        </authorList>
    </citation>
    <scope>NUCLEOTIDE SEQUENCE</scope>
    <source>
        <tissue evidence="2">Salivary gland</tissue>
    </source>
</reference>
<reference evidence="2" key="2">
    <citation type="journal article" date="2015" name="J. Proteomics">
        <title>Sexual differences in the sialomes of the zebra tick, Rhipicephalus pulchellus.</title>
        <authorList>
            <person name="Tan A.W."/>
            <person name="Francischetti I.M."/>
            <person name="Slovak M."/>
            <person name="Kini R.M."/>
            <person name="Ribeiro J.M."/>
        </authorList>
    </citation>
    <scope>NUCLEOTIDE SEQUENCE</scope>
    <source>
        <tissue evidence="2">Salivary gland</tissue>
    </source>
</reference>
<name>L7LQE5_RHIPC</name>
<dbReference type="AlphaFoldDB" id="L7LQE5"/>